<evidence type="ECO:0008006" key="3">
    <source>
        <dbReference type="Google" id="ProtNLM"/>
    </source>
</evidence>
<dbReference type="PANTHER" id="PTHR10704:SF44">
    <property type="entry name" value="LD35051P-RELATED"/>
    <property type="match status" value="1"/>
</dbReference>
<dbReference type="SUPFAM" id="SSF52540">
    <property type="entry name" value="P-loop containing nucleoside triphosphate hydrolases"/>
    <property type="match status" value="1"/>
</dbReference>
<dbReference type="Pfam" id="PF13469">
    <property type="entry name" value="Sulfotransfer_3"/>
    <property type="match status" value="1"/>
</dbReference>
<gene>
    <name evidence="1" type="ORF">GCM10010305_46910</name>
</gene>
<dbReference type="GO" id="GO:0001517">
    <property type="term" value="F:N-acetylglucosamine 6-O-sulfotransferase activity"/>
    <property type="evidence" value="ECO:0007669"/>
    <property type="project" value="TreeGrafter"/>
</dbReference>
<organism evidence="1 2">
    <name type="scientific">Streptomyces termitum</name>
    <dbReference type="NCBI Taxonomy" id="67368"/>
    <lineage>
        <taxon>Bacteria</taxon>
        <taxon>Bacillati</taxon>
        <taxon>Actinomycetota</taxon>
        <taxon>Actinomycetes</taxon>
        <taxon>Kitasatosporales</taxon>
        <taxon>Streptomycetaceae</taxon>
        <taxon>Streptomyces</taxon>
    </lineage>
</organism>
<comment type="caution">
    <text evidence="1">The sequence shown here is derived from an EMBL/GenBank/DDBJ whole genome shotgun (WGS) entry which is preliminary data.</text>
</comment>
<protein>
    <recommendedName>
        <fullName evidence="3">Sulfotransferase family protein</fullName>
    </recommendedName>
</protein>
<name>A0A918WCX0_9ACTN</name>
<dbReference type="RefSeq" id="WP_189980628.1">
    <property type="nucleotide sequence ID" value="NZ_BMUL01000013.1"/>
</dbReference>
<dbReference type="Proteomes" id="UP000644020">
    <property type="component" value="Unassembled WGS sequence"/>
</dbReference>
<dbReference type="EMBL" id="BMUL01000013">
    <property type="protein sequence ID" value="GHA98094.1"/>
    <property type="molecule type" value="Genomic_DNA"/>
</dbReference>
<dbReference type="GO" id="GO:0006790">
    <property type="term" value="P:sulfur compound metabolic process"/>
    <property type="evidence" value="ECO:0007669"/>
    <property type="project" value="TreeGrafter"/>
</dbReference>
<keyword evidence="2" id="KW-1185">Reference proteome</keyword>
<sequence>MTGPAPAGRPPRVLYITGWMRSGSTLLGNVLNEIPGVRHVGELYYLWRNGVLGAGTNSSCGCGSPVRSCPLWSEVLGELPEGTVEATAHRVTTLQQALLRTRHTAARLAEARGERAPAPGVTELLDRSAAVYRRVAALGADRLVVDGSKYPAEAAALLGRRDLDVRVLHIVRDPRATALSYRSAKAYIDPMSPARSSGYWTAFNLASELVGRTAGGRYLRVRHEDLSRDPREVTARVLRFAGLDDESPVDAAGRIPLGANHTVTGNPDRLRRGVTQIRPDERWRTALPGTAIAAATAAAAPLLSRYGYPLAPLRPALAG</sequence>
<accession>A0A918WCX0</accession>
<reference evidence="1" key="1">
    <citation type="journal article" date="2014" name="Int. J. Syst. Evol. Microbiol.">
        <title>Complete genome sequence of Corynebacterium casei LMG S-19264T (=DSM 44701T), isolated from a smear-ripened cheese.</title>
        <authorList>
            <consortium name="US DOE Joint Genome Institute (JGI-PGF)"/>
            <person name="Walter F."/>
            <person name="Albersmeier A."/>
            <person name="Kalinowski J."/>
            <person name="Ruckert C."/>
        </authorList>
    </citation>
    <scope>NUCLEOTIDE SEQUENCE</scope>
    <source>
        <strain evidence="1">JCM 4518</strain>
    </source>
</reference>
<dbReference type="GO" id="GO:0006044">
    <property type="term" value="P:N-acetylglucosamine metabolic process"/>
    <property type="evidence" value="ECO:0007669"/>
    <property type="project" value="TreeGrafter"/>
</dbReference>
<dbReference type="InterPro" id="IPR051135">
    <property type="entry name" value="Gal/GlcNAc/GalNAc_ST"/>
</dbReference>
<reference evidence="1" key="2">
    <citation type="submission" date="2020-09" db="EMBL/GenBank/DDBJ databases">
        <authorList>
            <person name="Sun Q."/>
            <person name="Ohkuma M."/>
        </authorList>
    </citation>
    <scope>NUCLEOTIDE SEQUENCE</scope>
    <source>
        <strain evidence="1">JCM 4518</strain>
    </source>
</reference>
<proteinExistence type="predicted"/>
<dbReference type="Gene3D" id="3.40.50.300">
    <property type="entry name" value="P-loop containing nucleotide triphosphate hydrolases"/>
    <property type="match status" value="1"/>
</dbReference>
<dbReference type="InterPro" id="IPR027417">
    <property type="entry name" value="P-loop_NTPase"/>
</dbReference>
<evidence type="ECO:0000313" key="2">
    <source>
        <dbReference type="Proteomes" id="UP000644020"/>
    </source>
</evidence>
<dbReference type="PANTHER" id="PTHR10704">
    <property type="entry name" value="CARBOHYDRATE SULFOTRANSFERASE"/>
    <property type="match status" value="1"/>
</dbReference>
<dbReference type="AlphaFoldDB" id="A0A918WCX0"/>
<evidence type="ECO:0000313" key="1">
    <source>
        <dbReference type="EMBL" id="GHA98094.1"/>
    </source>
</evidence>